<evidence type="ECO:0000313" key="1">
    <source>
        <dbReference type="EMBL" id="VEN49567.1"/>
    </source>
</evidence>
<reference evidence="1 2" key="1">
    <citation type="submission" date="2019-01" db="EMBL/GenBank/DDBJ databases">
        <authorList>
            <person name="Sayadi A."/>
        </authorList>
    </citation>
    <scope>NUCLEOTIDE SEQUENCE [LARGE SCALE GENOMIC DNA]</scope>
</reference>
<organism evidence="1 2">
    <name type="scientific">Callosobruchus maculatus</name>
    <name type="common">Southern cowpea weevil</name>
    <name type="synonym">Pulse bruchid</name>
    <dbReference type="NCBI Taxonomy" id="64391"/>
    <lineage>
        <taxon>Eukaryota</taxon>
        <taxon>Metazoa</taxon>
        <taxon>Ecdysozoa</taxon>
        <taxon>Arthropoda</taxon>
        <taxon>Hexapoda</taxon>
        <taxon>Insecta</taxon>
        <taxon>Pterygota</taxon>
        <taxon>Neoptera</taxon>
        <taxon>Endopterygota</taxon>
        <taxon>Coleoptera</taxon>
        <taxon>Polyphaga</taxon>
        <taxon>Cucujiformia</taxon>
        <taxon>Chrysomeloidea</taxon>
        <taxon>Chrysomelidae</taxon>
        <taxon>Bruchinae</taxon>
        <taxon>Bruchini</taxon>
        <taxon>Callosobruchus</taxon>
    </lineage>
</organism>
<evidence type="ECO:0000313" key="2">
    <source>
        <dbReference type="Proteomes" id="UP000410492"/>
    </source>
</evidence>
<sequence>MRISSGSKSSLSTSQSTLEDSLTSICSESWCNLSHKRHRSIFLQKKHFTPLSLVKLDRVQSSCTYSLYIETSMELQQSC</sequence>
<name>A0A653CQM5_CALMS</name>
<dbReference type="EMBL" id="CAACVG010008380">
    <property type="protein sequence ID" value="VEN49567.1"/>
    <property type="molecule type" value="Genomic_DNA"/>
</dbReference>
<keyword evidence="2" id="KW-1185">Reference proteome</keyword>
<protein>
    <submittedName>
        <fullName evidence="1">Uncharacterized protein</fullName>
    </submittedName>
</protein>
<proteinExistence type="predicted"/>
<accession>A0A653CQM5</accession>
<dbReference type="AlphaFoldDB" id="A0A653CQM5"/>
<gene>
    <name evidence="1" type="ORF">CALMAC_LOCUS10638</name>
</gene>
<dbReference type="Proteomes" id="UP000410492">
    <property type="component" value="Unassembled WGS sequence"/>
</dbReference>